<dbReference type="EMBL" id="CP001998">
    <property type="protein sequence ID" value="ADE54008.1"/>
    <property type="molecule type" value="Genomic_DNA"/>
</dbReference>
<dbReference type="AlphaFoldDB" id="D5ER15"/>
<proteinExistence type="predicted"/>
<dbReference type="EMBL" id="CP001998">
    <property type="protein sequence ID" value="ADE55924.1"/>
    <property type="molecule type" value="Genomic_DNA"/>
</dbReference>
<gene>
    <name evidence="2" type="ordered locus">Caka_0986</name>
    <name evidence="3" type="ordered locus">Caka_0990</name>
    <name evidence="4" type="ordered locus">Caka_2911</name>
    <name evidence="5" type="ordered locus">Caka_2940</name>
</gene>
<dbReference type="KEGG" id="caa:Caka_0990"/>
<dbReference type="KEGG" id="caa:Caka_2940"/>
<feature type="compositionally biased region" description="Polar residues" evidence="1">
    <location>
        <begin position="48"/>
        <end position="59"/>
    </location>
</feature>
<evidence type="ECO:0000313" key="4">
    <source>
        <dbReference type="EMBL" id="ADE55924.1"/>
    </source>
</evidence>
<reference evidence="2 6" key="1">
    <citation type="journal article" date="2010" name="Stand. Genomic Sci.">
        <title>Complete genome sequence of Coraliomargarita akajimensis type strain (04OKA010-24).</title>
        <authorList>
            <person name="Mavromatis K."/>
            <person name="Abt B."/>
            <person name="Brambilla E."/>
            <person name="Lapidus A."/>
            <person name="Copeland A."/>
            <person name="Deshpande S."/>
            <person name="Nolan M."/>
            <person name="Lucas S."/>
            <person name="Tice H."/>
            <person name="Cheng J.F."/>
            <person name="Han C."/>
            <person name="Detter J.C."/>
            <person name="Woyke T."/>
            <person name="Goodwin L."/>
            <person name="Pitluck S."/>
            <person name="Held B."/>
            <person name="Brettin T."/>
            <person name="Tapia R."/>
            <person name="Ivanova N."/>
            <person name="Mikhailova N."/>
            <person name="Pati A."/>
            <person name="Liolios K."/>
            <person name="Chen A."/>
            <person name="Palaniappan K."/>
            <person name="Land M."/>
            <person name="Hauser L."/>
            <person name="Chang Y.J."/>
            <person name="Jeffries C.D."/>
            <person name="Rohde M."/>
            <person name="Goker M."/>
            <person name="Bristow J."/>
            <person name="Eisen J.A."/>
            <person name="Markowitz V."/>
            <person name="Hugenholtz P."/>
            <person name="Klenk H.P."/>
            <person name="Kyrpides N.C."/>
        </authorList>
    </citation>
    <scope>NUCLEOTIDE SEQUENCE [LARGE SCALE GENOMIC DNA]</scope>
    <source>
        <strain evidence="2">DSM 45221</strain>
        <strain evidence="6">DSM 45221 / IAM 15411 / JCM 23193 / KCTC 12865</strain>
    </source>
</reference>
<evidence type="ECO:0000313" key="5">
    <source>
        <dbReference type="EMBL" id="ADE55953.1"/>
    </source>
</evidence>
<dbReference type="KEGG" id="caa:Caka_0986"/>
<accession>D5ER15</accession>
<dbReference type="EMBL" id="CP001998">
    <property type="protein sequence ID" value="ADE54012.1"/>
    <property type="molecule type" value="Genomic_DNA"/>
</dbReference>
<dbReference type="KEGG" id="caa:Caka_2911"/>
<protein>
    <submittedName>
        <fullName evidence="2">Uncharacterized protein</fullName>
    </submittedName>
</protein>
<dbReference type="HOGENOM" id="CLU_2521897_0_0_0"/>
<dbReference type="EMBL" id="CP001998">
    <property type="protein sequence ID" value="ADE55953.1"/>
    <property type="molecule type" value="Genomic_DNA"/>
</dbReference>
<sequence length="84" mass="9092">MGRSNSSEQGLEKALQWYMLEGARESRSGGSLTGTVSDEINPRLGQPSGESITEQRSSGASWLNIRQLTEPQLNAGELTSTRPI</sequence>
<feature type="compositionally biased region" description="Polar residues" evidence="1">
    <location>
        <begin position="28"/>
        <end position="38"/>
    </location>
</feature>
<evidence type="ECO:0000256" key="1">
    <source>
        <dbReference type="SAM" id="MobiDB-lite"/>
    </source>
</evidence>
<dbReference type="Proteomes" id="UP000000925">
    <property type="component" value="Chromosome"/>
</dbReference>
<evidence type="ECO:0000313" key="6">
    <source>
        <dbReference type="Proteomes" id="UP000000925"/>
    </source>
</evidence>
<dbReference type="STRING" id="583355.Caka_0986"/>
<evidence type="ECO:0000313" key="2">
    <source>
        <dbReference type="EMBL" id="ADE54008.1"/>
    </source>
</evidence>
<keyword evidence="6" id="KW-1185">Reference proteome</keyword>
<organism evidence="2 6">
    <name type="scientific">Coraliomargarita akajimensis (strain DSM 45221 / IAM 15411 / JCM 23193 / KCTC 12865 / 04OKA010-24)</name>
    <dbReference type="NCBI Taxonomy" id="583355"/>
    <lineage>
        <taxon>Bacteria</taxon>
        <taxon>Pseudomonadati</taxon>
        <taxon>Verrucomicrobiota</taxon>
        <taxon>Opitutia</taxon>
        <taxon>Puniceicoccales</taxon>
        <taxon>Coraliomargaritaceae</taxon>
        <taxon>Coraliomargarita</taxon>
    </lineage>
</organism>
<feature type="region of interest" description="Disordered" evidence="1">
    <location>
        <begin position="26"/>
        <end position="59"/>
    </location>
</feature>
<evidence type="ECO:0000313" key="3">
    <source>
        <dbReference type="EMBL" id="ADE54012.1"/>
    </source>
</evidence>
<name>D5ER15_CORAD</name>